<dbReference type="InterPro" id="IPR009003">
    <property type="entry name" value="Peptidase_S1_PA"/>
</dbReference>
<sequence length="418" mass="45288">MTTLTDSFRTVVRWTRIALALFVLVAIQACDLTSVEDNGDGNGDGDPPPDPDGPTINLEEDAPPGLHRKLSMMSERVADFGGFYLNADGQPVAYVLEPAEGRRSEVRAALEDVFGDGILARGDSPRRSVEDPTLQLREGTYAIDDLLAWYERLPEVFSIEEVVMIDLYERANRLTVGVTTEEVAPQVEERLAEIEVPREAVQITVREPPQTNNHSLRNNVSPPRGGAEISGTCTLGFVGRYQGDWGFITNSHCTAQRGNVTGTTFNQSAGGSQIGVESADPSYRSCGFLGLRSCRDSDAAFVDFDSDVGVSTDVMRTQNWAAPGNGTGSIQIDHDAAMSLDEVSAHPVSGDMVDKVGRTSGWTYGFVNRTCTTGRPVDNNGNPITVDGDRVLMKCQYEASYLSQGGDSGSPVFIWNDF</sequence>
<comment type="caution">
    <text evidence="2">The sequence shown here is derived from an EMBL/GenBank/DDBJ whole genome shotgun (WGS) entry which is preliminary data.</text>
</comment>
<dbReference type="InterPro" id="IPR043504">
    <property type="entry name" value="Peptidase_S1_PA_chymotrypsin"/>
</dbReference>
<dbReference type="RefSeq" id="WP_098061605.1">
    <property type="nucleotide sequence ID" value="NZ_PDEP01000004.1"/>
</dbReference>
<evidence type="ECO:0000256" key="1">
    <source>
        <dbReference type="SAM" id="MobiDB-lite"/>
    </source>
</evidence>
<dbReference type="Proteomes" id="UP000221024">
    <property type="component" value="Unassembled WGS sequence"/>
</dbReference>
<keyword evidence="3" id="KW-1185">Reference proteome</keyword>
<evidence type="ECO:0008006" key="4">
    <source>
        <dbReference type="Google" id="ProtNLM"/>
    </source>
</evidence>
<dbReference type="EMBL" id="PDEP01000004">
    <property type="protein sequence ID" value="PEN07883.1"/>
    <property type="molecule type" value="Genomic_DNA"/>
</dbReference>
<proteinExistence type="predicted"/>
<dbReference type="SUPFAM" id="SSF50494">
    <property type="entry name" value="Trypsin-like serine proteases"/>
    <property type="match status" value="1"/>
</dbReference>
<feature type="region of interest" description="Disordered" evidence="1">
    <location>
        <begin position="36"/>
        <end position="57"/>
    </location>
</feature>
<gene>
    <name evidence="2" type="ORF">CRI93_05400</name>
</gene>
<name>A0A2H3NQE1_9BACT</name>
<organism evidence="2 3">
    <name type="scientific">Longimonas halophila</name>
    <dbReference type="NCBI Taxonomy" id="1469170"/>
    <lineage>
        <taxon>Bacteria</taxon>
        <taxon>Pseudomonadati</taxon>
        <taxon>Rhodothermota</taxon>
        <taxon>Rhodothermia</taxon>
        <taxon>Rhodothermales</taxon>
        <taxon>Salisaetaceae</taxon>
        <taxon>Longimonas</taxon>
    </lineage>
</organism>
<dbReference type="AlphaFoldDB" id="A0A2H3NQE1"/>
<dbReference type="OrthoDB" id="500593at2"/>
<reference evidence="2 3" key="1">
    <citation type="submission" date="2017-10" db="EMBL/GenBank/DDBJ databases">
        <title>Draft genome of Longimonas halophila.</title>
        <authorList>
            <person name="Goh K.M."/>
            <person name="Shamsir M.S."/>
            <person name="Lim S.W."/>
        </authorList>
    </citation>
    <scope>NUCLEOTIDE SEQUENCE [LARGE SCALE GENOMIC DNA]</scope>
    <source>
        <strain evidence="2 3">KCTC 42399</strain>
    </source>
</reference>
<evidence type="ECO:0000313" key="2">
    <source>
        <dbReference type="EMBL" id="PEN07883.1"/>
    </source>
</evidence>
<evidence type="ECO:0000313" key="3">
    <source>
        <dbReference type="Proteomes" id="UP000221024"/>
    </source>
</evidence>
<dbReference type="Gene3D" id="2.40.10.10">
    <property type="entry name" value="Trypsin-like serine proteases"/>
    <property type="match status" value="2"/>
</dbReference>
<protein>
    <recommendedName>
        <fullName evidence="4">Serine protease</fullName>
    </recommendedName>
</protein>
<accession>A0A2H3NQE1</accession>